<protein>
    <recommendedName>
        <fullName evidence="5">ATP-dependent DNA helicase</fullName>
        <ecNumber evidence="5">5.6.2.4</ecNumber>
    </recommendedName>
</protein>
<evidence type="ECO:0000256" key="3">
    <source>
        <dbReference type="ARBA" id="ARBA00022806"/>
    </source>
</evidence>
<comment type="subcellular location">
    <subcellularLocation>
        <location evidence="5">Nucleus</location>
    </subcellularLocation>
</comment>
<evidence type="ECO:0000313" key="9">
    <source>
        <dbReference type="Proteomes" id="UP000005203"/>
    </source>
</evidence>
<dbReference type="Gene3D" id="3.40.50.300">
    <property type="entry name" value="P-loop containing nucleotide triphosphate hydrolases"/>
    <property type="match status" value="2"/>
</dbReference>
<comment type="similarity">
    <text evidence="1 5">Belongs to the helicase family. RecQ subfamily.</text>
</comment>
<dbReference type="Pfam" id="PF00270">
    <property type="entry name" value="DEAD"/>
    <property type="match status" value="1"/>
</dbReference>
<dbReference type="GO" id="GO:0003968">
    <property type="term" value="F:RNA-directed RNA polymerase activity"/>
    <property type="evidence" value="ECO:0007669"/>
    <property type="project" value="InterPro"/>
</dbReference>
<dbReference type="PANTHER" id="PTHR13710:SF152">
    <property type="entry name" value="ATP-DEPENDENT DNA HELICASE Q5"/>
    <property type="match status" value="1"/>
</dbReference>
<accession>A0A8B8HAR3</accession>
<dbReference type="NCBIfam" id="TIGR00614">
    <property type="entry name" value="recQ_fam"/>
    <property type="match status" value="1"/>
</dbReference>
<dbReference type="GO" id="GO:0000724">
    <property type="term" value="P:double-strand break repair via homologous recombination"/>
    <property type="evidence" value="ECO:0007669"/>
    <property type="project" value="TreeGrafter"/>
</dbReference>
<dbReference type="GO" id="GO:0005634">
    <property type="term" value="C:nucleus"/>
    <property type="evidence" value="ECO:0007669"/>
    <property type="project" value="UniProtKB-SubCell"/>
</dbReference>
<dbReference type="InterPro" id="IPR027417">
    <property type="entry name" value="P-loop_NTPase"/>
</dbReference>
<dbReference type="InterPro" id="IPR014001">
    <property type="entry name" value="Helicase_ATP-bd"/>
</dbReference>
<keyword evidence="3 5" id="KW-0347">Helicase</keyword>
<evidence type="ECO:0000313" key="10">
    <source>
        <dbReference type="RefSeq" id="XP_026301116.1"/>
    </source>
</evidence>
<dbReference type="PROSITE" id="PS51192">
    <property type="entry name" value="HELICASE_ATP_BIND_1"/>
    <property type="match status" value="1"/>
</dbReference>
<dbReference type="InterPro" id="IPR032284">
    <property type="entry name" value="RecQ_Zn-bd"/>
</dbReference>
<dbReference type="AlphaFoldDB" id="A0A7M7MVD0"/>
<evidence type="ECO:0000259" key="7">
    <source>
        <dbReference type="PROSITE" id="PS51192"/>
    </source>
</evidence>
<proteinExistence type="inferred from homology"/>
<dbReference type="InterPro" id="IPR004589">
    <property type="entry name" value="DNA_helicase_ATP-dep_RecQ"/>
</dbReference>
<feature type="domain" description="RdRp catalytic" evidence="6">
    <location>
        <begin position="191"/>
        <end position="396"/>
    </location>
</feature>
<dbReference type="GO" id="GO:0005694">
    <property type="term" value="C:chromosome"/>
    <property type="evidence" value="ECO:0007669"/>
    <property type="project" value="TreeGrafter"/>
</dbReference>
<dbReference type="KEGG" id="ame:100577640"/>
<evidence type="ECO:0000256" key="2">
    <source>
        <dbReference type="ARBA" id="ARBA00022801"/>
    </source>
</evidence>
<dbReference type="GO" id="GO:0009378">
    <property type="term" value="F:four-way junction helicase activity"/>
    <property type="evidence" value="ECO:0007669"/>
    <property type="project" value="TreeGrafter"/>
</dbReference>
<accession>A0A7M7MVD0</accession>
<dbReference type="SMART" id="SM00487">
    <property type="entry name" value="DEXDc"/>
    <property type="match status" value="1"/>
</dbReference>
<keyword evidence="5" id="KW-0539">Nucleus</keyword>
<sequence length="732" mass="86076">IKINFYNYSYIVNMNIDKNIVSILNSVFGYENFKNNVQKKAIITICKGFKNIFISMPPGFGRSLCFQLPVLLYKNKIGIIFSPKLSFIKKEIEFLRSKQINAVFLSKKSKTNERDNILNDLASKCPTISLLYATPEMGTMTYFMQLILSLKERTILSYIVFNEVHCISEWGYEYIPSYAKIVKIHEIYKHIPKILVTTTVTYKVIEDICKLLPLETPKIFRMPVQQINILYDVWFLDIISHPFDHLRKFFVQAFGFLDLSSQEIHKKFGVIYCRDIITAELLKKELNTLGISSLTYHHKLNNNTKYNIENNWISGKVHVIITTYDYGFIHKKSIRCIVYWTVPENISKYYKETAQICSNNSRVYCRIYFSMKEYFAVKFVIENHRIMNNMNHIKKRLLEYEKFVSYCLSIKCRHEIISEYFGYKMPSCKMNCDVCINEEMVTIRTFKFIMYSEKMEGITYGCDINEFVKKKEIELNVIEKAEDNLKIEISENSSNNIIVHKNDNILCNEQYKDKLMKEKPLFIENILIKEQLEKNCIEINTKCAKDNSNTIETSKLAIINSLLNKYNSDRKEISLKPCYSQENISKSSKLKEIINIKTYNNQYEQKNENKMIEILKNKNEIKICEGKDHISKQKSCEIIIEKKQSNKRSRDIMHACLEDYNSKRKKLKLENKSTIKTTINKDGENVFDSCIECIKDDVNINATCNHVTVEYLMNKFQLNRNSITLIPIKKLN</sequence>
<evidence type="ECO:0000256" key="4">
    <source>
        <dbReference type="ARBA" id="ARBA00049360"/>
    </source>
</evidence>
<dbReference type="GO" id="GO:0039694">
    <property type="term" value="P:viral RNA genome replication"/>
    <property type="evidence" value="ECO:0007669"/>
    <property type="project" value="InterPro"/>
</dbReference>
<keyword evidence="9" id="KW-1185">Reference proteome</keyword>
<evidence type="ECO:0000259" key="6">
    <source>
        <dbReference type="PROSITE" id="PS50525"/>
    </source>
</evidence>
<dbReference type="PROSITE" id="PS50525">
    <property type="entry name" value="RDRP_SSRNA_NEG_SEG"/>
    <property type="match status" value="1"/>
</dbReference>
<dbReference type="InterPro" id="IPR011545">
    <property type="entry name" value="DEAD/DEAH_box_helicase_dom"/>
</dbReference>
<dbReference type="InterPro" id="IPR007099">
    <property type="entry name" value="RNA-dir_pol_NSvirus"/>
</dbReference>
<dbReference type="GO" id="GO:0016787">
    <property type="term" value="F:hydrolase activity"/>
    <property type="evidence" value="ECO:0007669"/>
    <property type="project" value="UniProtKB-KW"/>
</dbReference>
<dbReference type="GO" id="GO:0005737">
    <property type="term" value="C:cytoplasm"/>
    <property type="evidence" value="ECO:0007669"/>
    <property type="project" value="TreeGrafter"/>
</dbReference>
<dbReference type="GO" id="GO:0005524">
    <property type="term" value="F:ATP binding"/>
    <property type="evidence" value="ECO:0007669"/>
    <property type="project" value="UniProtKB-KW"/>
</dbReference>
<gene>
    <name evidence="10" type="primary">LOC100577640</name>
</gene>
<organism evidence="8">
    <name type="scientific">Apis mellifera</name>
    <name type="common">Honeybee</name>
    <dbReference type="NCBI Taxonomy" id="7460"/>
    <lineage>
        <taxon>Eukaryota</taxon>
        <taxon>Metazoa</taxon>
        <taxon>Ecdysozoa</taxon>
        <taxon>Arthropoda</taxon>
        <taxon>Hexapoda</taxon>
        <taxon>Insecta</taxon>
        <taxon>Pterygota</taxon>
        <taxon>Neoptera</taxon>
        <taxon>Endopterygota</taxon>
        <taxon>Hymenoptera</taxon>
        <taxon>Apocrita</taxon>
        <taxon>Aculeata</taxon>
        <taxon>Apoidea</taxon>
        <taxon>Anthophila</taxon>
        <taxon>Apidae</taxon>
        <taxon>Apis</taxon>
    </lineage>
</organism>
<dbReference type="EC" id="5.6.2.4" evidence="5"/>
<keyword evidence="5" id="KW-0067">ATP-binding</keyword>
<evidence type="ECO:0000256" key="1">
    <source>
        <dbReference type="ARBA" id="ARBA00005446"/>
    </source>
</evidence>
<dbReference type="GO" id="GO:0043138">
    <property type="term" value="F:3'-5' DNA helicase activity"/>
    <property type="evidence" value="ECO:0007669"/>
    <property type="project" value="UniProtKB-EC"/>
</dbReference>
<dbReference type="SUPFAM" id="SSF52540">
    <property type="entry name" value="P-loop containing nucleoside triphosphate hydrolases"/>
    <property type="match status" value="2"/>
</dbReference>
<evidence type="ECO:0000313" key="8">
    <source>
        <dbReference type="EnsemblMetazoa" id="XP_026301116"/>
    </source>
</evidence>
<evidence type="ECO:0000256" key="5">
    <source>
        <dbReference type="RuleBase" id="RU364117"/>
    </source>
</evidence>
<feature type="domain" description="Helicase ATP-binding" evidence="7">
    <location>
        <begin position="43"/>
        <end position="218"/>
    </location>
</feature>
<dbReference type="GO" id="GO:0003676">
    <property type="term" value="F:nucleic acid binding"/>
    <property type="evidence" value="ECO:0007669"/>
    <property type="project" value="InterPro"/>
</dbReference>
<reference evidence="8" key="1">
    <citation type="submission" date="2021-01" db="UniProtKB">
        <authorList>
            <consortium name="EnsemblMetazoa"/>
        </authorList>
    </citation>
    <scope>IDENTIFICATION</scope>
    <source>
        <strain evidence="8">DH4</strain>
    </source>
</reference>
<reference evidence="10" key="2">
    <citation type="submission" date="2025-04" db="UniProtKB">
        <authorList>
            <consortium name="RefSeq"/>
        </authorList>
    </citation>
    <scope>IDENTIFICATION</scope>
    <source>
        <strain evidence="10">DH4</strain>
        <tissue evidence="10">Whole body</tissue>
    </source>
</reference>
<dbReference type="EnsemblMetazoa" id="XM_026445331">
    <property type="protein sequence ID" value="XP_026301116"/>
    <property type="gene ID" value="LOC100577640"/>
</dbReference>
<dbReference type="OrthoDB" id="10261556at2759"/>
<comment type="catalytic activity">
    <reaction evidence="4 5">
        <text>ATP + H2O = ADP + phosphate + H(+)</text>
        <dbReference type="Rhea" id="RHEA:13065"/>
        <dbReference type="ChEBI" id="CHEBI:15377"/>
        <dbReference type="ChEBI" id="CHEBI:15378"/>
        <dbReference type="ChEBI" id="CHEBI:30616"/>
        <dbReference type="ChEBI" id="CHEBI:43474"/>
        <dbReference type="ChEBI" id="CHEBI:456216"/>
    </reaction>
</comment>
<comment type="catalytic activity">
    <reaction evidence="5">
        <text>Couples ATP hydrolysis with the unwinding of duplex DNA by translocating in the 3'-5' direction.</text>
        <dbReference type="EC" id="5.6.2.4"/>
    </reaction>
</comment>
<dbReference type="PANTHER" id="PTHR13710">
    <property type="entry name" value="DNA HELICASE RECQ FAMILY MEMBER"/>
    <property type="match status" value="1"/>
</dbReference>
<keyword evidence="5" id="KW-0547">Nucleotide-binding</keyword>
<dbReference type="Proteomes" id="UP000005203">
    <property type="component" value="Linkage group LG15"/>
</dbReference>
<dbReference type="RefSeq" id="XP_026301116.1">
    <property type="nucleotide sequence ID" value="XM_026445331.1"/>
</dbReference>
<dbReference type="Pfam" id="PF16124">
    <property type="entry name" value="RecQ_Zn_bind"/>
    <property type="match status" value="1"/>
</dbReference>
<name>A0A7M7MVD0_APIME</name>
<dbReference type="GeneID" id="100577640"/>
<keyword evidence="2 5" id="KW-0378">Hydrolase</keyword>